<evidence type="ECO:0000256" key="1">
    <source>
        <dbReference type="SAM" id="Phobius"/>
    </source>
</evidence>
<accession>A0A8F5Z7I4</accession>
<reference evidence="2" key="1">
    <citation type="journal article" date="2021" name="J. Fish Dis.">
        <title>Genetic variability of Edwardsiella piscicida isolates from Mississippi catfish aquaculture with an assessment of virulence in channel and channel x blue hybrid catfish.</title>
        <authorList>
            <person name="Lopez-Porras A."/>
            <person name="Griffin M.J."/>
            <person name="Armwood A.R."/>
            <person name="Camus A.C."/>
            <person name="Waldbieser G.C."/>
            <person name="Ware C."/>
            <person name="Richardson B."/>
            <person name="Greenway T.E."/>
            <person name="Rosser T.G."/>
            <person name="Aarattuthodiyil S."/>
            <person name="Wise D.J."/>
        </authorList>
    </citation>
    <scope>NUCLEOTIDE SEQUENCE</scope>
    <source>
        <plasmid evidence="2">unnamed</plasmid>
    </source>
</reference>
<name>A0A8F5Z7I4_EDWPI</name>
<dbReference type="AlphaFoldDB" id="A0A8F5Z7I4"/>
<dbReference type="EMBL" id="MZ098226">
    <property type="protein sequence ID" value="QXO85647.1"/>
    <property type="molecule type" value="Genomic_DNA"/>
</dbReference>
<protein>
    <submittedName>
        <fullName evidence="2">Uncharacterized protein</fullName>
    </submittedName>
</protein>
<sequence length="133" mass="15846">MVLRFVEPHGGWVAKGHPLARRLCNGDFPRVYIGVVPVSQTLVFLGFKRGYKRDYKRDYKTTFETTKETTKLPLRLQKRLQNRLHKTKTPKKSDNGIKRRERWERFATLLICAMFILMFEFADTGATYWFRTR</sequence>
<keyword evidence="1" id="KW-0812">Transmembrane</keyword>
<keyword evidence="2" id="KW-0614">Plasmid</keyword>
<keyword evidence="1" id="KW-0472">Membrane</keyword>
<evidence type="ECO:0000313" key="2">
    <source>
        <dbReference type="EMBL" id="QXO85647.1"/>
    </source>
</evidence>
<organism evidence="2">
    <name type="scientific">Edwardsiella piscicida</name>
    <dbReference type="NCBI Taxonomy" id="1263550"/>
    <lineage>
        <taxon>Bacteria</taxon>
        <taxon>Pseudomonadati</taxon>
        <taxon>Pseudomonadota</taxon>
        <taxon>Gammaproteobacteria</taxon>
        <taxon>Enterobacterales</taxon>
        <taxon>Hafniaceae</taxon>
        <taxon>Edwardsiella</taxon>
    </lineage>
</organism>
<geneLocation type="plasmid" evidence="2">
    <name>unnamed</name>
</geneLocation>
<feature type="transmembrane region" description="Helical" evidence="1">
    <location>
        <begin position="31"/>
        <end position="47"/>
    </location>
</feature>
<proteinExistence type="predicted"/>
<feature type="transmembrane region" description="Helical" evidence="1">
    <location>
        <begin position="106"/>
        <end position="130"/>
    </location>
</feature>
<keyword evidence="1" id="KW-1133">Transmembrane helix</keyword>